<evidence type="ECO:0000313" key="2">
    <source>
        <dbReference type="Proteomes" id="UP000237665"/>
    </source>
</evidence>
<proteinExistence type="predicted"/>
<gene>
    <name evidence="1" type="ORF">AL468_13530</name>
</gene>
<reference evidence="2" key="1">
    <citation type="submission" date="2017-12" db="EMBL/GenBank/DDBJ databases">
        <title>FDA dAtabase for Regulatory Grade micrObial Sequences (FDA-ARGOS): Supporting development and validation of Infectious Disease Dx tests.</title>
        <authorList>
            <person name="Hoffmann M."/>
            <person name="Allard M."/>
            <person name="Evans P."/>
            <person name="Brown E."/>
            <person name="Tallon L.J."/>
            <person name="Sadzewicz L."/>
            <person name="Sengamalay N."/>
            <person name="Ott S."/>
            <person name="Godinez A."/>
            <person name="Nagaraj S."/>
            <person name="Vavikolanu K."/>
            <person name="Aluvathingal J."/>
            <person name="Nadendla S."/>
            <person name="Hobson J."/>
            <person name="Sichtig H."/>
        </authorList>
    </citation>
    <scope>NUCLEOTIDE SEQUENCE [LARGE SCALE GENOMIC DNA]</scope>
    <source>
        <strain evidence="2">LMG 3418</strain>
    </source>
</reference>
<protein>
    <submittedName>
        <fullName evidence="1">Uncharacterized protein</fullName>
    </submittedName>
</protein>
<dbReference type="EMBL" id="CP014134">
    <property type="protein sequence ID" value="AVH28094.1"/>
    <property type="molecule type" value="Genomic_DNA"/>
</dbReference>
<accession>A0ABM6SDE7</accession>
<evidence type="ECO:0000313" key="1">
    <source>
        <dbReference type="EMBL" id="AVH28094.1"/>
    </source>
</evidence>
<organism evidence="1 2">
    <name type="scientific">Vibrio diabolicus</name>
    <dbReference type="NCBI Taxonomy" id="50719"/>
    <lineage>
        <taxon>Bacteria</taxon>
        <taxon>Pseudomonadati</taxon>
        <taxon>Pseudomonadota</taxon>
        <taxon>Gammaproteobacteria</taxon>
        <taxon>Vibrionales</taxon>
        <taxon>Vibrionaceae</taxon>
        <taxon>Vibrio</taxon>
        <taxon>Vibrio diabolicus subgroup</taxon>
    </lineage>
</organism>
<keyword evidence="2" id="KW-1185">Reference proteome</keyword>
<name>A0ABM6SDE7_9VIBR</name>
<sequence>MLLHVCCFLFTPHSDALKANRHCIESVRPFLNWLKVYQPISIQIRDRIQIV</sequence>
<dbReference type="Proteomes" id="UP000237665">
    <property type="component" value="Chromosome 1"/>
</dbReference>